<keyword evidence="3" id="KW-0808">Transferase</keyword>
<dbReference type="Proteomes" id="UP000268857">
    <property type="component" value="Unassembled WGS sequence"/>
</dbReference>
<dbReference type="CDD" id="cd03811">
    <property type="entry name" value="GT4_GT28_WabH-like"/>
    <property type="match status" value="1"/>
</dbReference>
<name>A0A3S0ZN86_CHLFR</name>
<dbReference type="PANTHER" id="PTHR12526">
    <property type="entry name" value="GLYCOSYLTRANSFERASE"/>
    <property type="match status" value="1"/>
</dbReference>
<dbReference type="Pfam" id="PF13439">
    <property type="entry name" value="Glyco_transf_4"/>
    <property type="match status" value="1"/>
</dbReference>
<organism evidence="3 4">
    <name type="scientific">Chlorogloeopsis fritschii PCC 6912</name>
    <dbReference type="NCBI Taxonomy" id="211165"/>
    <lineage>
        <taxon>Bacteria</taxon>
        <taxon>Bacillati</taxon>
        <taxon>Cyanobacteriota</taxon>
        <taxon>Cyanophyceae</taxon>
        <taxon>Nostocales</taxon>
        <taxon>Chlorogloeopsidaceae</taxon>
        <taxon>Chlorogloeopsis</taxon>
    </lineage>
</organism>
<feature type="domain" description="Glycosyl transferase family 1" evidence="1">
    <location>
        <begin position="175"/>
        <end position="345"/>
    </location>
</feature>
<dbReference type="InterPro" id="IPR028098">
    <property type="entry name" value="Glyco_trans_4-like_N"/>
</dbReference>
<protein>
    <submittedName>
        <fullName evidence="3">Glycosyl transferase</fullName>
    </submittedName>
</protein>
<feature type="domain" description="Glycosyltransferase subfamily 4-like N-terminal" evidence="2">
    <location>
        <begin position="13"/>
        <end position="154"/>
    </location>
</feature>
<dbReference type="GO" id="GO:0016757">
    <property type="term" value="F:glycosyltransferase activity"/>
    <property type="evidence" value="ECO:0007669"/>
    <property type="project" value="InterPro"/>
</dbReference>
<dbReference type="SUPFAM" id="SSF53756">
    <property type="entry name" value="UDP-Glycosyltransferase/glycogen phosphorylase"/>
    <property type="match status" value="1"/>
</dbReference>
<sequence length="375" mass="41499">MKRLHIYTGNLFGGIETLLISLAKEDILCPQMHGHFALCFEGRLANELRSLDAKVHILGNVKISRPWTVWRARQRLQQLLEREKFDVVICHSCWPQAVFGPVARANHLPLVFWCHDVPNGKHPLERLAKLVPPDLVIANSRYTQAAVPKLYPKSHSNVLHHPLATPCLGNDASIRQTLRTELNTPEDAIVIIQASRLERWKGQSMLLSALGQLRDIPGWICWVAGGVQRSHEAEYLQELEVQARELGIAERVRFLGQRADVPRLLAAADIHCQPNTGAEPFGVAFVQALYAGLPVVTTAMGGAVEIVDDSCGRLVAANDIKALSEVLASLISNPTERATLASGGKARADYLCNPQRQLNRLYSLLCRVVEQEAVA</sequence>
<evidence type="ECO:0000313" key="4">
    <source>
        <dbReference type="Proteomes" id="UP000268857"/>
    </source>
</evidence>
<evidence type="ECO:0000313" key="3">
    <source>
        <dbReference type="EMBL" id="RUR79690.1"/>
    </source>
</evidence>
<reference evidence="3 4" key="1">
    <citation type="journal article" date="2019" name="Genome Biol. Evol.">
        <title>Day and night: Metabolic profiles and evolutionary relationships of six axenic non-marine cyanobacteria.</title>
        <authorList>
            <person name="Will S.E."/>
            <person name="Henke P."/>
            <person name="Boedeker C."/>
            <person name="Huang S."/>
            <person name="Brinkmann H."/>
            <person name="Rohde M."/>
            <person name="Jarek M."/>
            <person name="Friedl T."/>
            <person name="Seufert S."/>
            <person name="Schumacher M."/>
            <person name="Overmann J."/>
            <person name="Neumann-Schaal M."/>
            <person name="Petersen J."/>
        </authorList>
    </citation>
    <scope>NUCLEOTIDE SEQUENCE [LARGE SCALE GENOMIC DNA]</scope>
    <source>
        <strain evidence="3 4">PCC 6912</strain>
    </source>
</reference>
<evidence type="ECO:0000259" key="1">
    <source>
        <dbReference type="Pfam" id="PF00534"/>
    </source>
</evidence>
<dbReference type="EMBL" id="RSCJ01000012">
    <property type="protein sequence ID" value="RUR79690.1"/>
    <property type="molecule type" value="Genomic_DNA"/>
</dbReference>
<dbReference type="STRING" id="211165.GCA_000317285_01546"/>
<accession>A0A3S0ZN86</accession>
<comment type="caution">
    <text evidence="3">The sequence shown here is derived from an EMBL/GenBank/DDBJ whole genome shotgun (WGS) entry which is preliminary data.</text>
</comment>
<evidence type="ECO:0000259" key="2">
    <source>
        <dbReference type="Pfam" id="PF13439"/>
    </source>
</evidence>
<dbReference type="RefSeq" id="WP_016879336.1">
    <property type="nucleotide sequence ID" value="NZ_AJLN01000051.1"/>
</dbReference>
<keyword evidence="4" id="KW-1185">Reference proteome</keyword>
<dbReference type="InterPro" id="IPR001296">
    <property type="entry name" value="Glyco_trans_1"/>
</dbReference>
<gene>
    <name evidence="3" type="ORF">PCC6912_32260</name>
</gene>
<proteinExistence type="predicted"/>
<dbReference type="Pfam" id="PF00534">
    <property type="entry name" value="Glycos_transf_1"/>
    <property type="match status" value="1"/>
</dbReference>
<dbReference type="AlphaFoldDB" id="A0A3S0ZN86"/>
<dbReference type="OrthoDB" id="9804196at2"/>
<dbReference type="Gene3D" id="3.40.50.2000">
    <property type="entry name" value="Glycogen Phosphorylase B"/>
    <property type="match status" value="2"/>
</dbReference>